<evidence type="ECO:0000313" key="2">
    <source>
        <dbReference type="EMBL" id="KIK13054.1"/>
    </source>
</evidence>
<dbReference type="HOGENOM" id="CLU_095041_0_0_1"/>
<accession>A0A0C9YGM9</accession>
<sequence length="249" mass="28377">MSSSATCPQMIMPWETALLDELEDKLGDSVAVKMAKFDKRQHCQCLALQRELEAEEWRKAEEAKRICKEQEAEAKRVRELEAKCKWLEEEMRQAQQAGGSLSQQVLALTGKAINRPQWVHKSCIQCQKLKAKCDLITQTMDMEKRPVQTMSPQGDVDDGDNEVMEDTLDVRTVSCPRVLRTLLPQKDSVAKVLDRRLREVMKLLQKNNTTIKTLARDVWDLSGVLEESFEALKTVMTALVSWAQNANDV</sequence>
<dbReference type="Proteomes" id="UP000054018">
    <property type="component" value="Unassembled WGS sequence"/>
</dbReference>
<reference evidence="3" key="2">
    <citation type="submission" date="2015-01" db="EMBL/GenBank/DDBJ databases">
        <title>Evolutionary Origins and Diversification of the Mycorrhizal Mutualists.</title>
        <authorList>
            <consortium name="DOE Joint Genome Institute"/>
            <consortium name="Mycorrhizal Genomics Consortium"/>
            <person name="Kohler A."/>
            <person name="Kuo A."/>
            <person name="Nagy L.G."/>
            <person name="Floudas D."/>
            <person name="Copeland A."/>
            <person name="Barry K.W."/>
            <person name="Cichocki N."/>
            <person name="Veneault-Fourrey C."/>
            <person name="LaButti K."/>
            <person name="Lindquist E.A."/>
            <person name="Lipzen A."/>
            <person name="Lundell T."/>
            <person name="Morin E."/>
            <person name="Murat C."/>
            <person name="Riley R."/>
            <person name="Ohm R."/>
            <person name="Sun H."/>
            <person name="Tunlid A."/>
            <person name="Henrissat B."/>
            <person name="Grigoriev I.V."/>
            <person name="Hibbett D.S."/>
            <person name="Martin F."/>
        </authorList>
    </citation>
    <scope>NUCLEOTIDE SEQUENCE [LARGE SCALE GENOMIC DNA]</scope>
    <source>
        <strain evidence="3">441</strain>
    </source>
</reference>
<reference evidence="2 3" key="1">
    <citation type="submission" date="2014-04" db="EMBL/GenBank/DDBJ databases">
        <authorList>
            <consortium name="DOE Joint Genome Institute"/>
            <person name="Kuo A."/>
            <person name="Kohler A."/>
            <person name="Costa M.D."/>
            <person name="Nagy L.G."/>
            <person name="Floudas D."/>
            <person name="Copeland A."/>
            <person name="Barry K.W."/>
            <person name="Cichocki N."/>
            <person name="Veneault-Fourrey C."/>
            <person name="LaButti K."/>
            <person name="Lindquist E.A."/>
            <person name="Lipzen A."/>
            <person name="Lundell T."/>
            <person name="Morin E."/>
            <person name="Murat C."/>
            <person name="Sun H."/>
            <person name="Tunlid A."/>
            <person name="Henrissat B."/>
            <person name="Grigoriev I.V."/>
            <person name="Hibbett D.S."/>
            <person name="Martin F."/>
            <person name="Nordberg H.P."/>
            <person name="Cantor M.N."/>
            <person name="Hua S.X."/>
        </authorList>
    </citation>
    <scope>NUCLEOTIDE SEQUENCE [LARGE SCALE GENOMIC DNA]</scope>
    <source>
        <strain evidence="2 3">441</strain>
    </source>
</reference>
<feature type="coiled-coil region" evidence="1">
    <location>
        <begin position="60"/>
        <end position="97"/>
    </location>
</feature>
<proteinExistence type="predicted"/>
<keyword evidence="1" id="KW-0175">Coiled coil</keyword>
<keyword evidence="3" id="KW-1185">Reference proteome</keyword>
<gene>
    <name evidence="2" type="ORF">PISMIDRAFT_18253</name>
</gene>
<organism evidence="2 3">
    <name type="scientific">Pisolithus microcarpus 441</name>
    <dbReference type="NCBI Taxonomy" id="765257"/>
    <lineage>
        <taxon>Eukaryota</taxon>
        <taxon>Fungi</taxon>
        <taxon>Dikarya</taxon>
        <taxon>Basidiomycota</taxon>
        <taxon>Agaricomycotina</taxon>
        <taxon>Agaricomycetes</taxon>
        <taxon>Agaricomycetidae</taxon>
        <taxon>Boletales</taxon>
        <taxon>Sclerodermatineae</taxon>
        <taxon>Pisolithaceae</taxon>
        <taxon>Pisolithus</taxon>
    </lineage>
</organism>
<evidence type="ECO:0000313" key="3">
    <source>
        <dbReference type="Proteomes" id="UP000054018"/>
    </source>
</evidence>
<name>A0A0C9YGM9_9AGAM</name>
<dbReference type="EMBL" id="KN834023">
    <property type="protein sequence ID" value="KIK13054.1"/>
    <property type="molecule type" value="Genomic_DNA"/>
</dbReference>
<protein>
    <submittedName>
        <fullName evidence="2">Unplaced genomic scaffold scaffold_339, whole genome shotgun sequence</fullName>
    </submittedName>
</protein>
<dbReference type="AlphaFoldDB" id="A0A0C9YGM9"/>
<evidence type="ECO:0000256" key="1">
    <source>
        <dbReference type="SAM" id="Coils"/>
    </source>
</evidence>